<dbReference type="SUPFAM" id="SSF55594">
    <property type="entry name" value="HPr-like"/>
    <property type="match status" value="1"/>
</dbReference>
<protein>
    <recommendedName>
        <fullName evidence="4">HPr domain-containing protein</fullName>
    </recommendedName>
</protein>
<dbReference type="Gene3D" id="3.30.1340.10">
    <property type="entry name" value="HPr-like"/>
    <property type="match status" value="1"/>
</dbReference>
<evidence type="ECO:0000256" key="2">
    <source>
        <dbReference type="ARBA" id="ARBA00022490"/>
    </source>
</evidence>
<dbReference type="InterPro" id="IPR035895">
    <property type="entry name" value="HPr-like_sf"/>
</dbReference>
<evidence type="ECO:0000256" key="3">
    <source>
        <dbReference type="ARBA" id="ARBA00022683"/>
    </source>
</evidence>
<evidence type="ECO:0000259" key="4">
    <source>
        <dbReference type="PROSITE" id="PS51350"/>
    </source>
</evidence>
<keyword evidence="2" id="KW-0963">Cytoplasm</keyword>
<dbReference type="EMBL" id="AP023368">
    <property type="protein sequence ID" value="BCJ97821.1"/>
    <property type="molecule type" value="Genomic_DNA"/>
</dbReference>
<dbReference type="CDD" id="cd00367">
    <property type="entry name" value="PTS-HPr_like"/>
    <property type="match status" value="1"/>
</dbReference>
<dbReference type="InterPro" id="IPR050399">
    <property type="entry name" value="HPr"/>
</dbReference>
<dbReference type="PROSITE" id="PS51350">
    <property type="entry name" value="PTS_HPR_DOM"/>
    <property type="match status" value="1"/>
</dbReference>
<dbReference type="GO" id="GO:0005737">
    <property type="term" value="C:cytoplasm"/>
    <property type="evidence" value="ECO:0007669"/>
    <property type="project" value="UniProtKB-SubCell"/>
</dbReference>
<gene>
    <name evidence="5" type="ORF">bsdcttw_08620</name>
</gene>
<feature type="domain" description="HPr" evidence="4">
    <location>
        <begin position="1"/>
        <end position="85"/>
    </location>
</feature>
<comment type="subcellular location">
    <subcellularLocation>
        <location evidence="1">Cytoplasm</location>
    </subcellularLocation>
</comment>
<dbReference type="KEGG" id="acht:bsdcttw_08620"/>
<dbReference type="GO" id="GO:0009401">
    <property type="term" value="P:phosphoenolpyruvate-dependent sugar phosphotransferase system"/>
    <property type="evidence" value="ECO:0007669"/>
    <property type="project" value="UniProtKB-KW"/>
</dbReference>
<dbReference type="PANTHER" id="PTHR33705:SF2">
    <property type="entry name" value="PHOSPHOCARRIER PROTEIN NPR"/>
    <property type="match status" value="1"/>
</dbReference>
<reference evidence="5 6" key="2">
    <citation type="submission" date="2020-08" db="EMBL/GenBank/DDBJ databases">
        <authorList>
            <person name="Ueki A."/>
            <person name="Tonouchi A."/>
        </authorList>
    </citation>
    <scope>NUCLEOTIDE SEQUENCE [LARGE SCALE GENOMIC DNA]</scope>
    <source>
        <strain evidence="5 6">CTTW</strain>
    </source>
</reference>
<evidence type="ECO:0000313" key="6">
    <source>
        <dbReference type="Proteomes" id="UP000515703"/>
    </source>
</evidence>
<keyword evidence="6" id="KW-1185">Reference proteome</keyword>
<dbReference type="AlphaFoldDB" id="A0A7I8DKL1"/>
<accession>A0A7I8DKL1</accession>
<dbReference type="Pfam" id="PF00381">
    <property type="entry name" value="PTS-HPr"/>
    <property type="match status" value="1"/>
</dbReference>
<evidence type="ECO:0000256" key="1">
    <source>
        <dbReference type="ARBA" id="ARBA00004496"/>
    </source>
</evidence>
<organism evidence="5 6">
    <name type="scientific">Anaerocolumna chitinilytica</name>
    <dbReference type="NCBI Taxonomy" id="1727145"/>
    <lineage>
        <taxon>Bacteria</taxon>
        <taxon>Bacillati</taxon>
        <taxon>Bacillota</taxon>
        <taxon>Clostridia</taxon>
        <taxon>Lachnospirales</taxon>
        <taxon>Lachnospiraceae</taxon>
        <taxon>Anaerocolumna</taxon>
    </lineage>
</organism>
<name>A0A7I8DKL1_9FIRM</name>
<dbReference type="Proteomes" id="UP000515703">
    <property type="component" value="Chromosome"/>
</dbReference>
<dbReference type="PRINTS" id="PR00107">
    <property type="entry name" value="PHOSPHOCPHPR"/>
</dbReference>
<proteinExistence type="predicted"/>
<dbReference type="RefSeq" id="WP_185258210.1">
    <property type="nucleotide sequence ID" value="NZ_AP023368.1"/>
</dbReference>
<dbReference type="NCBIfam" id="TIGR01003">
    <property type="entry name" value="PTS_HPr_family"/>
    <property type="match status" value="1"/>
</dbReference>
<sequence>MKTFDYTVKDELGIHARPAGLLVRSASTFKSSITLKKGDKEADLKRLFAVMGLSVKKADTVTVVINGEDEDEALKAIKQFFESNL</sequence>
<evidence type="ECO:0000313" key="5">
    <source>
        <dbReference type="EMBL" id="BCJ97821.1"/>
    </source>
</evidence>
<keyword evidence="3" id="KW-0598">Phosphotransferase system</keyword>
<reference evidence="5 6" key="1">
    <citation type="submission" date="2020-08" db="EMBL/GenBank/DDBJ databases">
        <title>Draft genome sequencing of an Anaerocolumna strain isolated from anoxic soil subjected to BSD treatment.</title>
        <authorList>
            <person name="Uek A."/>
            <person name="Tonouchi A."/>
        </authorList>
    </citation>
    <scope>NUCLEOTIDE SEQUENCE [LARGE SCALE GENOMIC DNA]</scope>
    <source>
        <strain evidence="5 6">CTTW</strain>
    </source>
</reference>
<dbReference type="PANTHER" id="PTHR33705">
    <property type="entry name" value="PHOSPHOCARRIER PROTEIN HPR"/>
    <property type="match status" value="1"/>
</dbReference>
<dbReference type="InterPro" id="IPR000032">
    <property type="entry name" value="HPr-like"/>
</dbReference>